<protein>
    <recommendedName>
        <fullName evidence="2">Ice-binding protein C-terminal domain-containing protein</fullName>
    </recommendedName>
</protein>
<evidence type="ECO:0000313" key="3">
    <source>
        <dbReference type="EMBL" id="QDV27643.1"/>
    </source>
</evidence>
<dbReference type="NCBIfam" id="TIGR02595">
    <property type="entry name" value="PEP_CTERM"/>
    <property type="match status" value="1"/>
</dbReference>
<sequence precursor="true">MKCFHLGCAVLLTCALVSTSQAALTVSLGVRETGGAGPAGSNAGAAGGIEWLDLDGQSFAFDGAWHTLSWDLGDTSVTAFAGATADGTLDGTWGSIEHLRILNSDGLTGPLSIYIDDMVVTTPVAPVTLTDFEGYNLDDQVMFQSPGFSGSTSSNLVAGSTSGITDESAQSGTGSYKVNFEFVDDSPTRWMRYTTFNSAVLGNPAIPLGAGNSLSISFRAVPEPSSLGLLCIGAFGFLRRRQR</sequence>
<reference evidence="3 4" key="1">
    <citation type="submission" date="2019-02" db="EMBL/GenBank/DDBJ databases">
        <title>Deep-cultivation of Planctomycetes and their phenomic and genomic characterization uncovers novel biology.</title>
        <authorList>
            <person name="Wiegand S."/>
            <person name="Jogler M."/>
            <person name="Boedeker C."/>
            <person name="Pinto D."/>
            <person name="Vollmers J."/>
            <person name="Rivas-Marin E."/>
            <person name="Kohn T."/>
            <person name="Peeters S.H."/>
            <person name="Heuer A."/>
            <person name="Rast P."/>
            <person name="Oberbeckmann S."/>
            <person name="Bunk B."/>
            <person name="Jeske O."/>
            <person name="Meyerdierks A."/>
            <person name="Storesund J.E."/>
            <person name="Kallscheuer N."/>
            <person name="Luecker S."/>
            <person name="Lage O.M."/>
            <person name="Pohl T."/>
            <person name="Merkel B.J."/>
            <person name="Hornburger P."/>
            <person name="Mueller R.-W."/>
            <person name="Bruemmer F."/>
            <person name="Labrenz M."/>
            <person name="Spormann A.M."/>
            <person name="Op den Camp H."/>
            <person name="Overmann J."/>
            <person name="Amann R."/>
            <person name="Jetten M.S.M."/>
            <person name="Mascher T."/>
            <person name="Medema M.H."/>
            <person name="Devos D.P."/>
            <person name="Kaster A.-K."/>
            <person name="Ovreas L."/>
            <person name="Rohde M."/>
            <person name="Galperin M.Y."/>
            <person name="Jogler C."/>
        </authorList>
    </citation>
    <scope>NUCLEOTIDE SEQUENCE [LARGE SCALE GENOMIC DNA]</scope>
    <source>
        <strain evidence="3 4">Q31a</strain>
    </source>
</reference>
<dbReference type="InterPro" id="IPR013424">
    <property type="entry name" value="Ice-binding_C"/>
</dbReference>
<feature type="domain" description="Ice-binding protein C-terminal" evidence="2">
    <location>
        <begin position="220"/>
        <end position="241"/>
    </location>
</feature>
<dbReference type="Pfam" id="PF07589">
    <property type="entry name" value="PEP-CTERM"/>
    <property type="match status" value="1"/>
</dbReference>
<dbReference type="OrthoDB" id="287365at2"/>
<gene>
    <name evidence="3" type="ORF">Q31a_60360</name>
</gene>
<evidence type="ECO:0000259" key="2">
    <source>
        <dbReference type="Pfam" id="PF07589"/>
    </source>
</evidence>
<accession>A0A518GGD7</accession>
<dbReference type="EMBL" id="CP036298">
    <property type="protein sequence ID" value="QDV27643.1"/>
    <property type="molecule type" value="Genomic_DNA"/>
</dbReference>
<keyword evidence="1" id="KW-0732">Signal</keyword>
<dbReference type="Proteomes" id="UP000318017">
    <property type="component" value="Chromosome"/>
</dbReference>
<feature type="signal peptide" evidence="1">
    <location>
        <begin position="1"/>
        <end position="22"/>
    </location>
</feature>
<dbReference type="AlphaFoldDB" id="A0A518GGD7"/>
<organism evidence="3 4">
    <name type="scientific">Aureliella helgolandensis</name>
    <dbReference type="NCBI Taxonomy" id="2527968"/>
    <lineage>
        <taxon>Bacteria</taxon>
        <taxon>Pseudomonadati</taxon>
        <taxon>Planctomycetota</taxon>
        <taxon>Planctomycetia</taxon>
        <taxon>Pirellulales</taxon>
        <taxon>Pirellulaceae</taxon>
        <taxon>Aureliella</taxon>
    </lineage>
</organism>
<proteinExistence type="predicted"/>
<name>A0A518GGD7_9BACT</name>
<evidence type="ECO:0000313" key="4">
    <source>
        <dbReference type="Proteomes" id="UP000318017"/>
    </source>
</evidence>
<feature type="chain" id="PRO_5022040317" description="Ice-binding protein C-terminal domain-containing protein" evidence="1">
    <location>
        <begin position="23"/>
        <end position="243"/>
    </location>
</feature>
<dbReference type="KEGG" id="ahel:Q31a_60360"/>
<evidence type="ECO:0000256" key="1">
    <source>
        <dbReference type="SAM" id="SignalP"/>
    </source>
</evidence>
<keyword evidence="4" id="KW-1185">Reference proteome</keyword>